<feature type="domain" description="DYW" evidence="2">
    <location>
        <begin position="410"/>
        <end position="503"/>
    </location>
</feature>
<dbReference type="GO" id="GO:0009451">
    <property type="term" value="P:RNA modification"/>
    <property type="evidence" value="ECO:0007669"/>
    <property type="project" value="InterPro"/>
</dbReference>
<dbReference type="Pfam" id="PF01535">
    <property type="entry name" value="PPR"/>
    <property type="match status" value="2"/>
</dbReference>
<feature type="repeat" description="PPR" evidence="1">
    <location>
        <begin position="224"/>
        <end position="254"/>
    </location>
</feature>
<gene>
    <name evidence="3" type="ORF">KQP761_LOCUS17269</name>
</gene>
<dbReference type="Pfam" id="PF14432">
    <property type="entry name" value="DYW_deaminase"/>
    <property type="match status" value="1"/>
</dbReference>
<dbReference type="Proteomes" id="UP000663834">
    <property type="component" value="Unassembled WGS sequence"/>
</dbReference>
<dbReference type="InterPro" id="IPR011990">
    <property type="entry name" value="TPR-like_helical_dom_sf"/>
</dbReference>
<dbReference type="PANTHER" id="PTHR47926">
    <property type="entry name" value="PENTATRICOPEPTIDE REPEAT-CONTAINING PROTEIN"/>
    <property type="match status" value="1"/>
</dbReference>
<dbReference type="PROSITE" id="PS51375">
    <property type="entry name" value="PPR"/>
    <property type="match status" value="1"/>
</dbReference>
<evidence type="ECO:0000313" key="4">
    <source>
        <dbReference type="Proteomes" id="UP000663834"/>
    </source>
</evidence>
<dbReference type="GO" id="GO:0003723">
    <property type="term" value="F:RNA binding"/>
    <property type="evidence" value="ECO:0007669"/>
    <property type="project" value="InterPro"/>
</dbReference>
<dbReference type="OrthoDB" id="185373at2759"/>
<dbReference type="Gene3D" id="1.25.40.10">
    <property type="entry name" value="Tetratricopeptide repeat domain"/>
    <property type="match status" value="2"/>
</dbReference>
<dbReference type="AlphaFoldDB" id="A0A815WJR5"/>
<name>A0A815WJR5_9BILA</name>
<organism evidence="3 4">
    <name type="scientific">Rotaria magnacalcarata</name>
    <dbReference type="NCBI Taxonomy" id="392030"/>
    <lineage>
        <taxon>Eukaryota</taxon>
        <taxon>Metazoa</taxon>
        <taxon>Spiralia</taxon>
        <taxon>Gnathifera</taxon>
        <taxon>Rotifera</taxon>
        <taxon>Eurotatoria</taxon>
        <taxon>Bdelloidea</taxon>
        <taxon>Philodinida</taxon>
        <taxon>Philodinidae</taxon>
        <taxon>Rotaria</taxon>
    </lineage>
</organism>
<comment type="caution">
    <text evidence="3">The sequence shown here is derived from an EMBL/GenBank/DDBJ whole genome shotgun (WGS) entry which is preliminary data.</text>
</comment>
<proteinExistence type="predicted"/>
<evidence type="ECO:0000256" key="1">
    <source>
        <dbReference type="PROSITE-ProRule" id="PRU00708"/>
    </source>
</evidence>
<dbReference type="GO" id="GO:0008270">
    <property type="term" value="F:zinc ion binding"/>
    <property type="evidence" value="ECO:0007669"/>
    <property type="project" value="InterPro"/>
</dbReference>
<dbReference type="InterPro" id="IPR002885">
    <property type="entry name" value="PPR_rpt"/>
</dbReference>
<dbReference type="NCBIfam" id="TIGR00756">
    <property type="entry name" value="PPR"/>
    <property type="match status" value="1"/>
</dbReference>
<sequence>MIQHLLTLYQKTNTIFSISSSSSSSSSSIIVNSTMKKLMDSGQYRNALVLFDEQAQMNTDFDINMALKACTKLHDYERGIKMEQQLSSHSRSNLFIQTSLIHFYMQCHDIDNANRVFSTITYKTNAIYGAMFKGFISNKMPEKLFDLLDKMVIEPDDVNLNFIFNACAQLNNARAMRIGNKFLREKLNQIRNNNIVLNSAIHMLMKFRDIRNAEHIFEMIKKKDIFSYSSMMKGYVENNMPEKALNLFERMPLNPNDIIYIVTFNACSKLANGRAIEIGNKILNQSLKQFKNNYIVLNSALHMLMRFNDIQRAEHLFELIEKKDIFTYDDLIAASILLCNTYSSLGQFEQATHIRSTRIKEFGKNVKVGLTWTEANGELVQFKAHDRSHRQSQEIYAELDRMSAELIEYGHKYDSSWITRPVKEDESVESILCSHSEKLAIAFNFIQRPVPSIIQITKNLRICGDCHQATKLIAKIRKCEIIVRDANRIHHFYSNGQCSCQDHF</sequence>
<evidence type="ECO:0000259" key="2">
    <source>
        <dbReference type="Pfam" id="PF14432"/>
    </source>
</evidence>
<dbReference type="InterPro" id="IPR032867">
    <property type="entry name" value="DYW_dom"/>
</dbReference>
<dbReference type="InterPro" id="IPR046960">
    <property type="entry name" value="PPR_At4g14850-like_plant"/>
</dbReference>
<dbReference type="EMBL" id="CAJNOW010008788">
    <property type="protein sequence ID" value="CAF1545653.1"/>
    <property type="molecule type" value="Genomic_DNA"/>
</dbReference>
<reference evidence="3" key="1">
    <citation type="submission" date="2021-02" db="EMBL/GenBank/DDBJ databases">
        <authorList>
            <person name="Nowell W R."/>
        </authorList>
    </citation>
    <scope>NUCLEOTIDE SEQUENCE</scope>
</reference>
<accession>A0A815WJR5</accession>
<protein>
    <recommendedName>
        <fullName evidence="2">DYW domain-containing protein</fullName>
    </recommendedName>
</protein>
<evidence type="ECO:0000313" key="3">
    <source>
        <dbReference type="EMBL" id="CAF1545653.1"/>
    </source>
</evidence>